<accession>A0A8B3S0E5</accession>
<dbReference type="AlphaFoldDB" id="A0A8B3S0E5"/>
<evidence type="ECO:0000256" key="2">
    <source>
        <dbReference type="SAM" id="Phobius"/>
    </source>
</evidence>
<keyword evidence="2" id="KW-0472">Membrane</keyword>
<sequence>MILEKKGPIICTVLIIAAMMILGMGCTDIDSKTPVEKPLETPVKTAPETPVKTTPVPTPKPTPKPTTVVAAPQPIKCDLCHVDSGTLLPHKEGGKYCFKCHGSDVHPIHIGTGTVNLKCESCHGPATDLSIPKAEAGHVTCEKCHAAPPDSFQPSNGDIVEIHLSRNVYCTKCHGSDVYKLHETVLGTSK</sequence>
<feature type="transmembrane region" description="Helical" evidence="2">
    <location>
        <begin position="7"/>
        <end position="25"/>
    </location>
</feature>
<gene>
    <name evidence="3" type="ORF">AEth_01380</name>
</gene>
<dbReference type="Proteomes" id="UP000291831">
    <property type="component" value="Unassembled WGS sequence"/>
</dbReference>
<evidence type="ECO:0000313" key="4">
    <source>
        <dbReference type="Proteomes" id="UP000291831"/>
    </source>
</evidence>
<protein>
    <submittedName>
        <fullName evidence="3">Uncharacterized protein</fullName>
    </submittedName>
</protein>
<comment type="caution">
    <text evidence="3">The sequence shown here is derived from an EMBL/GenBank/DDBJ whole genome shotgun (WGS) entry which is preliminary data.</text>
</comment>
<reference evidence="4" key="1">
    <citation type="submission" date="2019-01" db="EMBL/GenBank/DDBJ databases">
        <title>Anaerobic oxidation of ethane by archaea from a marine hydrocarbon seep.</title>
        <authorList>
            <person name="Musat F."/>
        </authorList>
    </citation>
    <scope>NUCLEOTIDE SEQUENCE [LARGE SCALE GENOMIC DNA]</scope>
</reference>
<dbReference type="Gene3D" id="1.10.1130.10">
    <property type="entry name" value="Flavocytochrome C3, Chain A"/>
    <property type="match status" value="1"/>
</dbReference>
<dbReference type="SUPFAM" id="SSF48695">
    <property type="entry name" value="Multiheme cytochromes"/>
    <property type="match status" value="1"/>
</dbReference>
<evidence type="ECO:0000313" key="3">
    <source>
        <dbReference type="EMBL" id="RZB29238.1"/>
    </source>
</evidence>
<keyword evidence="2" id="KW-0812">Transmembrane</keyword>
<proteinExistence type="predicted"/>
<dbReference type="EMBL" id="RPGO01000030">
    <property type="protein sequence ID" value="RZB29238.1"/>
    <property type="molecule type" value="Genomic_DNA"/>
</dbReference>
<feature type="compositionally biased region" description="Low complexity" evidence="1">
    <location>
        <begin position="40"/>
        <end position="55"/>
    </location>
</feature>
<organism evidence="3 4">
    <name type="scientific">Candidatus Argoarchaeum ethanivorans</name>
    <dbReference type="NCBI Taxonomy" id="2608793"/>
    <lineage>
        <taxon>Archaea</taxon>
        <taxon>Methanobacteriati</taxon>
        <taxon>Methanobacteriota</taxon>
        <taxon>Stenosarchaea group</taxon>
        <taxon>Methanomicrobia</taxon>
        <taxon>Methanosarcinales</taxon>
        <taxon>Methanosarcinales incertae sedis</taxon>
        <taxon>GOM Arc I cluster</taxon>
        <taxon>Candidatus Argoarchaeum</taxon>
    </lineage>
</organism>
<evidence type="ECO:0000256" key="1">
    <source>
        <dbReference type="SAM" id="MobiDB-lite"/>
    </source>
</evidence>
<dbReference type="PROSITE" id="PS51257">
    <property type="entry name" value="PROKAR_LIPOPROTEIN"/>
    <property type="match status" value="1"/>
</dbReference>
<name>A0A8B3S0E5_9EURY</name>
<feature type="region of interest" description="Disordered" evidence="1">
    <location>
        <begin position="37"/>
        <end position="67"/>
    </location>
</feature>
<dbReference type="InterPro" id="IPR036280">
    <property type="entry name" value="Multihaem_cyt_sf"/>
</dbReference>
<keyword evidence="2" id="KW-1133">Transmembrane helix</keyword>